<dbReference type="AlphaFoldDB" id="A0A1E1JQE8"/>
<dbReference type="InParanoid" id="A0A1E1JQE8"/>
<evidence type="ECO:0000313" key="2">
    <source>
        <dbReference type="Proteomes" id="UP000178129"/>
    </source>
</evidence>
<proteinExistence type="predicted"/>
<dbReference type="Proteomes" id="UP000178129">
    <property type="component" value="Unassembled WGS sequence"/>
</dbReference>
<keyword evidence="2" id="KW-1185">Reference proteome</keyword>
<comment type="caution">
    <text evidence="1">The sequence shown here is derived from an EMBL/GenBank/DDBJ whole genome shotgun (WGS) entry which is preliminary data.</text>
</comment>
<gene>
    <name evidence="1" type="ORF">RCO7_14080</name>
</gene>
<evidence type="ECO:0000313" key="1">
    <source>
        <dbReference type="EMBL" id="CZS87973.1"/>
    </source>
</evidence>
<dbReference type="EMBL" id="FJUW01000001">
    <property type="protein sequence ID" value="CZS87973.1"/>
    <property type="molecule type" value="Genomic_DNA"/>
</dbReference>
<reference evidence="2" key="1">
    <citation type="submission" date="2016-03" db="EMBL/GenBank/DDBJ databases">
        <authorList>
            <person name="Ploux O."/>
        </authorList>
    </citation>
    <scope>NUCLEOTIDE SEQUENCE [LARGE SCALE GENOMIC DNA]</scope>
    <source>
        <strain evidence="2">UK7</strain>
    </source>
</reference>
<organism evidence="1 2">
    <name type="scientific">Rhynchosporium graminicola</name>
    <dbReference type="NCBI Taxonomy" id="2792576"/>
    <lineage>
        <taxon>Eukaryota</taxon>
        <taxon>Fungi</taxon>
        <taxon>Dikarya</taxon>
        <taxon>Ascomycota</taxon>
        <taxon>Pezizomycotina</taxon>
        <taxon>Leotiomycetes</taxon>
        <taxon>Helotiales</taxon>
        <taxon>Ploettnerulaceae</taxon>
        <taxon>Rhynchosporium</taxon>
    </lineage>
</organism>
<name>A0A1E1JQE8_9HELO</name>
<sequence length="71" mass="8298">MSDTDSFILANRHNLTSSILYKLMPVYGGKPPAHLRKLRSQSQKSVPRTRFSRIRLFRHEATRHIYTTLSL</sequence>
<accession>A0A1E1JQE8</accession>
<protein>
    <submittedName>
        <fullName evidence="1">Uncharacterized protein</fullName>
    </submittedName>
</protein>